<dbReference type="KEGG" id="sai:Saci_1959"/>
<name>Q4J7G7_SULAC</name>
<evidence type="ECO:0000313" key="2">
    <source>
        <dbReference type="EMBL" id="AAY81262.1"/>
    </source>
</evidence>
<keyword evidence="3" id="KW-1185">Reference proteome</keyword>
<reference evidence="2 3" key="1">
    <citation type="journal article" date="2005" name="J. Bacteriol.">
        <title>The genome of Sulfolobus acidocaldarius, a model organism of the Crenarchaeota.</title>
        <authorList>
            <person name="Chen L."/>
            <person name="Brugger K."/>
            <person name="Skovgaard M."/>
            <person name="Redder P."/>
            <person name="She Q."/>
            <person name="Torarinsson E."/>
            <person name="Greve B."/>
            <person name="Awayez M."/>
            <person name="Zibat A."/>
            <person name="Klenk H.-P."/>
            <person name="Garrett R.A."/>
        </authorList>
    </citation>
    <scope>NUCLEOTIDE SEQUENCE [LARGE SCALE GENOMIC DNA]</scope>
    <source>
        <strain evidence="3">ATCC 33909 / DSM 639 / JCM 8929 / NBRC 15157 / NCIMB 11770</strain>
    </source>
</reference>
<evidence type="ECO:0000313" key="3">
    <source>
        <dbReference type="Proteomes" id="UP000001018"/>
    </source>
</evidence>
<feature type="transmembrane region" description="Helical" evidence="1">
    <location>
        <begin position="203"/>
        <end position="221"/>
    </location>
</feature>
<evidence type="ECO:0000256" key="1">
    <source>
        <dbReference type="SAM" id="Phobius"/>
    </source>
</evidence>
<dbReference type="Proteomes" id="UP000001018">
    <property type="component" value="Chromosome"/>
</dbReference>
<accession>Q4J7G7</accession>
<dbReference type="AlphaFoldDB" id="Q4J7G7"/>
<dbReference type="EMBL" id="CP000077">
    <property type="protein sequence ID" value="AAY81262.1"/>
    <property type="molecule type" value="Genomic_DNA"/>
</dbReference>
<gene>
    <name evidence="2" type="ordered locus">Saci_1959</name>
</gene>
<feature type="transmembrane region" description="Helical" evidence="1">
    <location>
        <begin position="6"/>
        <end position="27"/>
    </location>
</feature>
<dbReference type="PATRIC" id="fig|330779.12.peg.1936"/>
<organism evidence="2 3">
    <name type="scientific">Sulfolobus acidocaldarius (strain ATCC 33909 / DSM 639 / JCM 8929 / NBRC 15157 / NCIMB 11770)</name>
    <dbReference type="NCBI Taxonomy" id="330779"/>
    <lineage>
        <taxon>Archaea</taxon>
        <taxon>Thermoproteota</taxon>
        <taxon>Thermoprotei</taxon>
        <taxon>Sulfolobales</taxon>
        <taxon>Sulfolobaceae</taxon>
        <taxon>Sulfolobus</taxon>
    </lineage>
</organism>
<keyword evidence="1" id="KW-0812">Transmembrane</keyword>
<dbReference type="STRING" id="330779.Saci_1959"/>
<keyword evidence="1" id="KW-0472">Membrane</keyword>
<sequence length="227" mass="25360">MNILMWMKGILILILVFIASFISLYVYEYFSLNGLNSSVVEKLSYSLLLFPLDKNVSSKFIVFPQGCLHLNASILRLSNGSYLTTYSNSYGNISYISHYPILLGVNFTDPDACKIGLMKSIRVQLIYENVTKFDGITVLNYHQNTISQGLGFPFLIGKVLGNQFLVKLSDGYLVINSVVQRGNIVQIKLTEIKAPIIINGETLESLIAISLIISLMVYGILSSLRNR</sequence>
<keyword evidence="1" id="KW-1133">Transmembrane helix</keyword>
<proteinExistence type="predicted"/>
<protein>
    <submittedName>
        <fullName evidence="2">Hypothetical membrane protein</fullName>
    </submittedName>
</protein>
<dbReference type="HOGENOM" id="CLU_106160_0_0_2"/>